<dbReference type="AlphaFoldDB" id="A0A409VRP3"/>
<dbReference type="GO" id="GO:0005634">
    <property type="term" value="C:nucleus"/>
    <property type="evidence" value="ECO:0007669"/>
    <property type="project" value="TreeGrafter"/>
</dbReference>
<organism evidence="3 4">
    <name type="scientific">Psilocybe cyanescens</name>
    <dbReference type="NCBI Taxonomy" id="93625"/>
    <lineage>
        <taxon>Eukaryota</taxon>
        <taxon>Fungi</taxon>
        <taxon>Dikarya</taxon>
        <taxon>Basidiomycota</taxon>
        <taxon>Agaricomycotina</taxon>
        <taxon>Agaricomycetes</taxon>
        <taxon>Agaricomycetidae</taxon>
        <taxon>Agaricales</taxon>
        <taxon>Agaricineae</taxon>
        <taxon>Strophariaceae</taxon>
        <taxon>Psilocybe</taxon>
    </lineage>
</organism>
<dbReference type="GO" id="GO:0005737">
    <property type="term" value="C:cytoplasm"/>
    <property type="evidence" value="ECO:0007669"/>
    <property type="project" value="TreeGrafter"/>
</dbReference>
<evidence type="ECO:0000256" key="1">
    <source>
        <dbReference type="ARBA" id="ARBA00009856"/>
    </source>
</evidence>
<name>A0A409VRP3_PSICY</name>
<comment type="similarity">
    <text evidence="1">Belongs to the SRR1 family.</text>
</comment>
<gene>
    <name evidence="3" type="ORF">CVT25_009035</name>
</gene>
<dbReference type="InParanoid" id="A0A409VRP3"/>
<reference evidence="3 4" key="1">
    <citation type="journal article" date="2018" name="Evol. Lett.">
        <title>Horizontal gene cluster transfer increased hallucinogenic mushroom diversity.</title>
        <authorList>
            <person name="Reynolds H.T."/>
            <person name="Vijayakumar V."/>
            <person name="Gluck-Thaler E."/>
            <person name="Korotkin H.B."/>
            <person name="Matheny P.B."/>
            <person name="Slot J.C."/>
        </authorList>
    </citation>
    <scope>NUCLEOTIDE SEQUENCE [LARGE SCALE GENOMIC DNA]</scope>
    <source>
        <strain evidence="3 4">2631</strain>
    </source>
</reference>
<evidence type="ECO:0000259" key="2">
    <source>
        <dbReference type="Pfam" id="PF07985"/>
    </source>
</evidence>
<dbReference type="FunCoup" id="A0A409VRP3">
    <property type="interactions" value="123"/>
</dbReference>
<dbReference type="InterPro" id="IPR040044">
    <property type="entry name" value="SRR1L"/>
</dbReference>
<proteinExistence type="inferred from homology"/>
<dbReference type="InterPro" id="IPR012942">
    <property type="entry name" value="SRR1-like"/>
</dbReference>
<dbReference type="PANTHER" id="PTHR28626:SF3">
    <property type="entry name" value="SRR1-LIKE PROTEIN"/>
    <property type="match status" value="1"/>
</dbReference>
<evidence type="ECO:0000313" key="4">
    <source>
        <dbReference type="Proteomes" id="UP000283269"/>
    </source>
</evidence>
<dbReference type="Pfam" id="PF07985">
    <property type="entry name" value="SRR1"/>
    <property type="match status" value="1"/>
</dbReference>
<dbReference type="PANTHER" id="PTHR28626">
    <property type="entry name" value="SRR1-LIKE PROTEIN"/>
    <property type="match status" value="1"/>
</dbReference>
<protein>
    <recommendedName>
        <fullName evidence="2">SRR1-like domain-containing protein</fullName>
    </recommendedName>
</protein>
<sequence length="265" mass="29814">MDAHHTPESTFSYSDFIPVKSRKNRKNKVKKAPALSTLLATLQEQIRQDEWFAQCSQILDSSWSDFSSQRPAILCLGLGSPSSSQIARVQFAFLTETCKRLDVAHDNVSLYDPIFTTEDTVLFEELQMKVLSKNRARPLQSPSYDAESYRLSVPTICFMPHCDIELYDTLLRANWNKALSNLFLLGNRLQEYLDNKPTSVLETSVPFLLRAAPIFESQPFPVSSAWPTAFNNTSAQYLPSSSIEDLLAESSQPKKETSSEEGSKG</sequence>
<dbReference type="Proteomes" id="UP000283269">
    <property type="component" value="Unassembled WGS sequence"/>
</dbReference>
<comment type="caution">
    <text evidence="3">The sequence shown here is derived from an EMBL/GenBank/DDBJ whole genome shotgun (WGS) entry which is preliminary data.</text>
</comment>
<dbReference type="EMBL" id="NHYD01003946">
    <property type="protein sequence ID" value="PPQ68941.1"/>
    <property type="molecule type" value="Genomic_DNA"/>
</dbReference>
<keyword evidence="4" id="KW-1185">Reference proteome</keyword>
<accession>A0A409VRP3</accession>
<dbReference type="OrthoDB" id="551431at2759"/>
<evidence type="ECO:0000313" key="3">
    <source>
        <dbReference type="EMBL" id="PPQ68941.1"/>
    </source>
</evidence>
<feature type="domain" description="SRR1-like" evidence="2">
    <location>
        <begin position="67"/>
        <end position="236"/>
    </location>
</feature>